<evidence type="ECO:0000256" key="2">
    <source>
        <dbReference type="ARBA" id="ARBA00013147"/>
    </source>
</evidence>
<evidence type="ECO:0000313" key="11">
    <source>
        <dbReference type="Proteomes" id="UP000753961"/>
    </source>
</evidence>
<evidence type="ECO:0000256" key="3">
    <source>
        <dbReference type="ARBA" id="ARBA00022605"/>
    </source>
</evidence>
<feature type="domain" description="ACT" evidence="9">
    <location>
        <begin position="192"/>
        <end position="268"/>
    </location>
</feature>
<evidence type="ECO:0000256" key="5">
    <source>
        <dbReference type="ARBA" id="ARBA00023222"/>
    </source>
</evidence>
<reference evidence="10" key="1">
    <citation type="submission" date="2021-06" db="EMBL/GenBank/DDBJ databases">
        <title>44 bacteria genomes isolated from Dapeng, Shenzhen.</title>
        <authorList>
            <person name="Zheng W."/>
            <person name="Yu S."/>
            <person name="Huang Y."/>
        </authorList>
    </citation>
    <scope>NUCLEOTIDE SEQUENCE</scope>
    <source>
        <strain evidence="10">DP5N28-2</strain>
    </source>
</reference>
<feature type="domain" description="Prephenate dehydratase" evidence="8">
    <location>
        <begin position="3"/>
        <end position="181"/>
    </location>
</feature>
<evidence type="ECO:0000259" key="9">
    <source>
        <dbReference type="PROSITE" id="PS51671"/>
    </source>
</evidence>
<evidence type="ECO:0000256" key="6">
    <source>
        <dbReference type="ARBA" id="ARBA00023239"/>
    </source>
</evidence>
<dbReference type="Gene3D" id="3.40.190.10">
    <property type="entry name" value="Periplasmic binding protein-like II"/>
    <property type="match status" value="2"/>
</dbReference>
<evidence type="ECO:0000313" key="10">
    <source>
        <dbReference type="EMBL" id="MBY5958310.1"/>
    </source>
</evidence>
<keyword evidence="11" id="KW-1185">Reference proteome</keyword>
<keyword evidence="5" id="KW-0584">Phenylalanine biosynthesis</keyword>
<comment type="catalytic activity">
    <reaction evidence="7">
        <text>prephenate + H(+) = 3-phenylpyruvate + CO2 + H2O</text>
        <dbReference type="Rhea" id="RHEA:21648"/>
        <dbReference type="ChEBI" id="CHEBI:15377"/>
        <dbReference type="ChEBI" id="CHEBI:15378"/>
        <dbReference type="ChEBI" id="CHEBI:16526"/>
        <dbReference type="ChEBI" id="CHEBI:18005"/>
        <dbReference type="ChEBI" id="CHEBI:29934"/>
        <dbReference type="EC" id="4.2.1.51"/>
    </reaction>
</comment>
<evidence type="ECO:0000256" key="1">
    <source>
        <dbReference type="ARBA" id="ARBA00004741"/>
    </source>
</evidence>
<evidence type="ECO:0000256" key="4">
    <source>
        <dbReference type="ARBA" id="ARBA00023141"/>
    </source>
</evidence>
<comment type="caution">
    <text evidence="10">The sequence shown here is derived from an EMBL/GenBank/DDBJ whole genome shotgun (WGS) entry which is preliminary data.</text>
</comment>
<accession>A0A953HTU1</accession>
<gene>
    <name evidence="10" type="ORF">KUV50_09225</name>
</gene>
<evidence type="ECO:0000259" key="8">
    <source>
        <dbReference type="PROSITE" id="PS51171"/>
    </source>
</evidence>
<dbReference type="InterPro" id="IPR002912">
    <property type="entry name" value="ACT_dom"/>
</dbReference>
<dbReference type="CDD" id="cd13631">
    <property type="entry name" value="PBP2_Ct-PDT_like"/>
    <property type="match status" value="1"/>
</dbReference>
<dbReference type="PANTHER" id="PTHR21022">
    <property type="entry name" value="PREPHENATE DEHYDRATASE P PROTEIN"/>
    <property type="match status" value="1"/>
</dbReference>
<dbReference type="InterPro" id="IPR045865">
    <property type="entry name" value="ACT-like_dom_sf"/>
</dbReference>
<dbReference type="PROSITE" id="PS51671">
    <property type="entry name" value="ACT"/>
    <property type="match status" value="1"/>
</dbReference>
<keyword evidence="6" id="KW-0456">Lyase</keyword>
<dbReference type="EC" id="4.2.1.51" evidence="2"/>
<name>A0A953HTU1_9BACT</name>
<organism evidence="10 11">
    <name type="scientific">Membranihabitans marinus</name>
    <dbReference type="NCBI Taxonomy" id="1227546"/>
    <lineage>
        <taxon>Bacteria</taxon>
        <taxon>Pseudomonadati</taxon>
        <taxon>Bacteroidota</taxon>
        <taxon>Saprospiria</taxon>
        <taxon>Saprospirales</taxon>
        <taxon>Saprospiraceae</taxon>
        <taxon>Membranihabitans</taxon>
    </lineage>
</organism>
<dbReference type="RefSeq" id="WP_222579848.1">
    <property type="nucleotide sequence ID" value="NZ_JAHVHU010000008.1"/>
</dbReference>
<dbReference type="Gene3D" id="3.30.70.260">
    <property type="match status" value="1"/>
</dbReference>
<dbReference type="Proteomes" id="UP000753961">
    <property type="component" value="Unassembled WGS sequence"/>
</dbReference>
<dbReference type="AlphaFoldDB" id="A0A953HTU1"/>
<dbReference type="PANTHER" id="PTHR21022:SF19">
    <property type="entry name" value="PREPHENATE DEHYDRATASE-RELATED"/>
    <property type="match status" value="1"/>
</dbReference>
<dbReference type="CDD" id="cd04905">
    <property type="entry name" value="ACT_CM-PDT"/>
    <property type="match status" value="1"/>
</dbReference>
<keyword evidence="4" id="KW-0057">Aromatic amino acid biosynthesis</keyword>
<protein>
    <recommendedName>
        <fullName evidence="2">prephenate dehydratase</fullName>
        <ecNumber evidence="2">4.2.1.51</ecNumber>
    </recommendedName>
</protein>
<dbReference type="GO" id="GO:0009094">
    <property type="term" value="P:L-phenylalanine biosynthetic process"/>
    <property type="evidence" value="ECO:0007669"/>
    <property type="project" value="UniProtKB-KW"/>
</dbReference>
<dbReference type="GO" id="GO:0005737">
    <property type="term" value="C:cytoplasm"/>
    <property type="evidence" value="ECO:0007669"/>
    <property type="project" value="TreeGrafter"/>
</dbReference>
<dbReference type="GO" id="GO:0004664">
    <property type="term" value="F:prephenate dehydratase activity"/>
    <property type="evidence" value="ECO:0007669"/>
    <property type="project" value="UniProtKB-EC"/>
</dbReference>
<proteinExistence type="predicted"/>
<dbReference type="EMBL" id="JAHVHU010000008">
    <property type="protein sequence ID" value="MBY5958310.1"/>
    <property type="molecule type" value="Genomic_DNA"/>
</dbReference>
<keyword evidence="3" id="KW-0028">Amino-acid biosynthesis</keyword>
<dbReference type="SUPFAM" id="SSF55021">
    <property type="entry name" value="ACT-like"/>
    <property type="match status" value="1"/>
</dbReference>
<dbReference type="PROSITE" id="PS51171">
    <property type="entry name" value="PREPHENATE_DEHYDR_3"/>
    <property type="match status" value="1"/>
</dbReference>
<dbReference type="InterPro" id="IPR001086">
    <property type="entry name" value="Preph_deHydtase"/>
</dbReference>
<dbReference type="SUPFAM" id="SSF53850">
    <property type="entry name" value="Periplasmic binding protein-like II"/>
    <property type="match status" value="1"/>
</dbReference>
<sequence>MKRISIQGFPGAFHHIAAANYEGSPVEVVGRHTFDEVITDVMNDDTIDYGMMAIENSIAGTLLRNYSLIQNSGVKIVGETYLRIKQNLLALPGTQLKDLKEVHSHPIALAQCEQFFSQYPDVQLVSTYDTAESAYDISQNGNNQIGAIASSLAGEMYHLEMLAESIETNKQNYTRFLVLDDHMPDQQFDKISISFRVSHAIGSLYKALENLSLNKCNLTKIQSVPILGEPWQYLFFADFVLAQPERLDEIIDELSQHARGVRVLGKYKEGQHYEG</sequence>
<evidence type="ECO:0000256" key="7">
    <source>
        <dbReference type="ARBA" id="ARBA00047848"/>
    </source>
</evidence>
<comment type="pathway">
    <text evidence="1">Amino-acid biosynthesis; L-phenylalanine biosynthesis; phenylpyruvate from prephenate: step 1/1.</text>
</comment>
<dbReference type="Pfam" id="PF00800">
    <property type="entry name" value="PDT"/>
    <property type="match status" value="1"/>
</dbReference>